<sequence>QDVSVRASLQDLFLKLDKLSSNLQLGSSLSLLPDGTLDLDGSKSQHPDPPQLELPE</sequence>
<reference evidence="1" key="1">
    <citation type="submission" date="2021-06" db="EMBL/GenBank/DDBJ databases">
        <authorList>
            <person name="Kallberg Y."/>
            <person name="Tangrot J."/>
            <person name="Rosling A."/>
        </authorList>
    </citation>
    <scope>NUCLEOTIDE SEQUENCE</scope>
    <source>
        <strain evidence="1">CL356</strain>
    </source>
</reference>
<evidence type="ECO:0000313" key="2">
    <source>
        <dbReference type="Proteomes" id="UP000789525"/>
    </source>
</evidence>
<proteinExistence type="predicted"/>
<name>A0ACA9P349_9GLOM</name>
<organism evidence="1 2">
    <name type="scientific">Acaulospora colombiana</name>
    <dbReference type="NCBI Taxonomy" id="27376"/>
    <lineage>
        <taxon>Eukaryota</taxon>
        <taxon>Fungi</taxon>
        <taxon>Fungi incertae sedis</taxon>
        <taxon>Mucoromycota</taxon>
        <taxon>Glomeromycotina</taxon>
        <taxon>Glomeromycetes</taxon>
        <taxon>Diversisporales</taxon>
        <taxon>Acaulosporaceae</taxon>
        <taxon>Acaulospora</taxon>
    </lineage>
</organism>
<dbReference type="Proteomes" id="UP000789525">
    <property type="component" value="Unassembled WGS sequence"/>
</dbReference>
<feature type="non-terminal residue" evidence="1">
    <location>
        <position position="1"/>
    </location>
</feature>
<comment type="caution">
    <text evidence="1">The sequence shown here is derived from an EMBL/GenBank/DDBJ whole genome shotgun (WGS) entry which is preliminary data.</text>
</comment>
<dbReference type="EMBL" id="CAJVPT010029133">
    <property type="protein sequence ID" value="CAG8689219.1"/>
    <property type="molecule type" value="Genomic_DNA"/>
</dbReference>
<accession>A0ACA9P349</accession>
<gene>
    <name evidence="1" type="ORF">ACOLOM_LOCUS9740</name>
</gene>
<evidence type="ECO:0000313" key="1">
    <source>
        <dbReference type="EMBL" id="CAG8689219.1"/>
    </source>
</evidence>
<feature type="non-terminal residue" evidence="1">
    <location>
        <position position="56"/>
    </location>
</feature>
<keyword evidence="2" id="KW-1185">Reference proteome</keyword>
<protein>
    <submittedName>
        <fullName evidence="1">13599_t:CDS:1</fullName>
    </submittedName>
</protein>